<dbReference type="EMBL" id="JAEKJA010000003">
    <property type="protein sequence ID" value="MBJ3775268.1"/>
    <property type="molecule type" value="Genomic_DNA"/>
</dbReference>
<sequence>MGRLDSFLTFDSFADVTDGHVYRSVPDDWVLGLTDVVNSTDAVARGDYKAVNIAGASAISAMINRLGTRDFAFSFGGDGCAFALPGADREAAATVLGETAAWVRDDLGLDLRAALVPVAAVRAAGRDVRVAVFRPTPHVAYAMFDGGGLAFAEARMKAGDFAVPPAGEGARPDLRGLSCRWKPIAARNGRMLSMVARPGPAGDAAFRAAVDGVLALVGEVSSRPLREAPEIAAFSARGARLEALATRGRAPAWRRTLRVMAHQALGWLVFRTGIRIGVFDPAAYRALVALNADFRKFGDGLQLTLDGDAALEAALVDHLDAAEAAGALVYGLFGQDAALMTCIVPALGDDGHFHFIDGAGGGYTAAARALSAKG</sequence>
<evidence type="ECO:0000313" key="2">
    <source>
        <dbReference type="Proteomes" id="UP000609531"/>
    </source>
</evidence>
<name>A0A934IMT6_9HYPH</name>
<dbReference type="Proteomes" id="UP000609531">
    <property type="component" value="Unassembled WGS sequence"/>
</dbReference>
<comment type="caution">
    <text evidence="1">The sequence shown here is derived from an EMBL/GenBank/DDBJ whole genome shotgun (WGS) entry which is preliminary data.</text>
</comment>
<dbReference type="Pfam" id="PF11294">
    <property type="entry name" value="DUF3095"/>
    <property type="match status" value="1"/>
</dbReference>
<proteinExistence type="predicted"/>
<protein>
    <submittedName>
        <fullName evidence="1">DUF3095 domain-containing protein</fullName>
    </submittedName>
</protein>
<dbReference type="AlphaFoldDB" id="A0A934IMT6"/>
<keyword evidence="2" id="KW-1185">Reference proteome</keyword>
<evidence type="ECO:0000313" key="1">
    <source>
        <dbReference type="EMBL" id="MBJ3775268.1"/>
    </source>
</evidence>
<accession>A0A934IMT6</accession>
<dbReference type="InterPro" id="IPR021445">
    <property type="entry name" value="DUF3095"/>
</dbReference>
<dbReference type="RefSeq" id="WP_198881144.1">
    <property type="nucleotide sequence ID" value="NZ_JAEKJA010000003.1"/>
</dbReference>
<gene>
    <name evidence="1" type="ORF">JCR33_06190</name>
</gene>
<reference evidence="1" key="1">
    <citation type="submission" date="2020-12" db="EMBL/GenBank/DDBJ databases">
        <title>Bacterial taxonomy.</title>
        <authorList>
            <person name="Pan X."/>
        </authorList>
    </citation>
    <scope>NUCLEOTIDE SEQUENCE</scope>
    <source>
        <strain evidence="1">B2012</strain>
    </source>
</reference>
<organism evidence="1 2">
    <name type="scientific">Acuticoccus mangrovi</name>
    <dbReference type="NCBI Taxonomy" id="2796142"/>
    <lineage>
        <taxon>Bacteria</taxon>
        <taxon>Pseudomonadati</taxon>
        <taxon>Pseudomonadota</taxon>
        <taxon>Alphaproteobacteria</taxon>
        <taxon>Hyphomicrobiales</taxon>
        <taxon>Amorphaceae</taxon>
        <taxon>Acuticoccus</taxon>
    </lineage>
</organism>